<feature type="non-terminal residue" evidence="1">
    <location>
        <position position="105"/>
    </location>
</feature>
<accession>A0ABU6UYP0</accession>
<dbReference type="Proteomes" id="UP001341840">
    <property type="component" value="Unassembled WGS sequence"/>
</dbReference>
<sequence length="105" mass="11659">MALGGGSFQTFSHFFMNIDSEESENYLTYPLTGKDNVLPFLNSFTNPDPSIQAILDEYWSKILTARLLPVGLPGESNIALRRKVVSYSPQFVARQFGLAQALPAM</sequence>
<evidence type="ECO:0000313" key="1">
    <source>
        <dbReference type="EMBL" id="MED6165792.1"/>
    </source>
</evidence>
<reference evidence="1 2" key="1">
    <citation type="journal article" date="2023" name="Plants (Basel)">
        <title>Bridging the Gap: Combining Genomics and Transcriptomics Approaches to Understand Stylosanthes scabra, an Orphan Legume from the Brazilian Caatinga.</title>
        <authorList>
            <person name="Ferreira-Neto J.R.C."/>
            <person name="da Silva M.D."/>
            <person name="Binneck E."/>
            <person name="de Melo N.F."/>
            <person name="da Silva R.H."/>
            <person name="de Melo A.L.T.M."/>
            <person name="Pandolfi V."/>
            <person name="Bustamante F.O."/>
            <person name="Brasileiro-Vidal A.C."/>
            <person name="Benko-Iseppon A.M."/>
        </authorList>
    </citation>
    <scope>NUCLEOTIDE SEQUENCE [LARGE SCALE GENOMIC DNA]</scope>
    <source>
        <tissue evidence="1">Leaves</tissue>
    </source>
</reference>
<dbReference type="EMBL" id="JASCZI010124098">
    <property type="protein sequence ID" value="MED6165792.1"/>
    <property type="molecule type" value="Genomic_DNA"/>
</dbReference>
<name>A0ABU6UYP0_9FABA</name>
<organism evidence="1 2">
    <name type="scientific">Stylosanthes scabra</name>
    <dbReference type="NCBI Taxonomy" id="79078"/>
    <lineage>
        <taxon>Eukaryota</taxon>
        <taxon>Viridiplantae</taxon>
        <taxon>Streptophyta</taxon>
        <taxon>Embryophyta</taxon>
        <taxon>Tracheophyta</taxon>
        <taxon>Spermatophyta</taxon>
        <taxon>Magnoliopsida</taxon>
        <taxon>eudicotyledons</taxon>
        <taxon>Gunneridae</taxon>
        <taxon>Pentapetalae</taxon>
        <taxon>rosids</taxon>
        <taxon>fabids</taxon>
        <taxon>Fabales</taxon>
        <taxon>Fabaceae</taxon>
        <taxon>Papilionoideae</taxon>
        <taxon>50 kb inversion clade</taxon>
        <taxon>dalbergioids sensu lato</taxon>
        <taxon>Dalbergieae</taxon>
        <taxon>Pterocarpus clade</taxon>
        <taxon>Stylosanthes</taxon>
    </lineage>
</organism>
<proteinExistence type="predicted"/>
<keyword evidence="2" id="KW-1185">Reference proteome</keyword>
<gene>
    <name evidence="1" type="ORF">PIB30_103012</name>
</gene>
<comment type="caution">
    <text evidence="1">The sequence shown here is derived from an EMBL/GenBank/DDBJ whole genome shotgun (WGS) entry which is preliminary data.</text>
</comment>
<evidence type="ECO:0000313" key="2">
    <source>
        <dbReference type="Proteomes" id="UP001341840"/>
    </source>
</evidence>
<protein>
    <submittedName>
        <fullName evidence="1">Uncharacterized protein</fullName>
    </submittedName>
</protein>